<evidence type="ECO:0000256" key="1">
    <source>
        <dbReference type="PROSITE-ProRule" id="PRU00267"/>
    </source>
</evidence>
<dbReference type="VEuPathDB" id="FungiDB:CXQ85_000268"/>
<dbReference type="SUPFAM" id="SSF47095">
    <property type="entry name" value="HMG-box"/>
    <property type="match status" value="2"/>
</dbReference>
<dbReference type="GO" id="GO:0003677">
    <property type="term" value="F:DNA binding"/>
    <property type="evidence" value="ECO:0007669"/>
    <property type="project" value="UniProtKB-UniRule"/>
</dbReference>
<gene>
    <name evidence="4" type="ORF">CXQ85_000268</name>
</gene>
<keyword evidence="5" id="KW-1185">Reference proteome</keyword>
<dbReference type="InterPro" id="IPR009071">
    <property type="entry name" value="HMG_box_dom"/>
</dbReference>
<feature type="DNA-binding region" description="HMG box" evidence="1">
    <location>
        <begin position="151"/>
        <end position="212"/>
    </location>
</feature>
<evidence type="ECO:0000259" key="3">
    <source>
        <dbReference type="PROSITE" id="PS50118"/>
    </source>
</evidence>
<accession>A0A2V1AUU0</accession>
<keyword evidence="2" id="KW-0175">Coiled coil</keyword>
<protein>
    <recommendedName>
        <fullName evidence="3">HMG box domain-containing protein</fullName>
    </recommendedName>
</protein>
<dbReference type="RefSeq" id="XP_025342236.1">
    <property type="nucleotide sequence ID" value="XM_025484021.1"/>
</dbReference>
<sequence length="225" mass="25854">MLSSRIGALRTLAAPLGVASMRTFMYSAVAFAKSSSREVDGIRSEKRKVSDLTAQLRKEKKVLRDLVKAHKETVKNHKKLNKERAAEDKAYRPVKHISGLNIFVKENAGNGARVDEIVPRWTSLSDSEKQSYAKKAEERNQQRIKLYTPKPKRPANAYSTFVRENWFDGDSFISVSKTLASQWKQLSKQEKESYGIKDDSMEKYKQALKAWREHRLKVFREHGPP</sequence>
<proteinExistence type="predicted"/>
<keyword evidence="1" id="KW-0238">DNA-binding</keyword>
<keyword evidence="1" id="KW-0539">Nucleus</keyword>
<feature type="coiled-coil region" evidence="2">
    <location>
        <begin position="42"/>
        <end position="83"/>
    </location>
</feature>
<dbReference type="AlphaFoldDB" id="A0A2V1AUU0"/>
<reference evidence="4 5" key="1">
    <citation type="submission" date="2017-12" db="EMBL/GenBank/DDBJ databases">
        <title>Genome Sequence of a Multidrug-Resistant Candida haemulonii Isolate from a Patient with Chronic Leg Ulcers in Israel.</title>
        <authorList>
            <person name="Chow N.A."/>
            <person name="Gade L."/>
            <person name="Batra D."/>
            <person name="Rowe L.A."/>
            <person name="Ben-Ami R."/>
            <person name="Loparev V.N."/>
            <person name="Litvintseva A.P."/>
        </authorList>
    </citation>
    <scope>NUCLEOTIDE SEQUENCE [LARGE SCALE GENOMIC DNA]</scope>
    <source>
        <strain evidence="4 5">B11899</strain>
    </source>
</reference>
<dbReference type="Gene3D" id="1.10.30.10">
    <property type="entry name" value="High mobility group box domain"/>
    <property type="match status" value="1"/>
</dbReference>
<evidence type="ECO:0000256" key="2">
    <source>
        <dbReference type="SAM" id="Coils"/>
    </source>
</evidence>
<dbReference type="PROSITE" id="PS50118">
    <property type="entry name" value="HMG_BOX_2"/>
    <property type="match status" value="1"/>
</dbReference>
<dbReference type="InterPro" id="IPR036910">
    <property type="entry name" value="HMG_box_dom_sf"/>
</dbReference>
<dbReference type="GO" id="GO:0005634">
    <property type="term" value="C:nucleus"/>
    <property type="evidence" value="ECO:0007669"/>
    <property type="project" value="UniProtKB-UniRule"/>
</dbReference>
<dbReference type="GeneID" id="37005601"/>
<evidence type="ECO:0000313" key="4">
    <source>
        <dbReference type="EMBL" id="PVH21296.1"/>
    </source>
</evidence>
<dbReference type="Proteomes" id="UP000244309">
    <property type="component" value="Unassembled WGS sequence"/>
</dbReference>
<organism evidence="4 5">
    <name type="scientific">Candidozyma haemuli</name>
    <dbReference type="NCBI Taxonomy" id="45357"/>
    <lineage>
        <taxon>Eukaryota</taxon>
        <taxon>Fungi</taxon>
        <taxon>Dikarya</taxon>
        <taxon>Ascomycota</taxon>
        <taxon>Saccharomycotina</taxon>
        <taxon>Pichiomycetes</taxon>
        <taxon>Metschnikowiaceae</taxon>
        <taxon>Candidozyma</taxon>
    </lineage>
</organism>
<dbReference type="EMBL" id="PKFO01000005">
    <property type="protein sequence ID" value="PVH21296.1"/>
    <property type="molecule type" value="Genomic_DNA"/>
</dbReference>
<evidence type="ECO:0000313" key="5">
    <source>
        <dbReference type="Proteomes" id="UP000244309"/>
    </source>
</evidence>
<dbReference type="STRING" id="45357.A0A2V1AUU0"/>
<name>A0A2V1AUU0_9ASCO</name>
<comment type="caution">
    <text evidence="4">The sequence shown here is derived from an EMBL/GenBank/DDBJ whole genome shotgun (WGS) entry which is preliminary data.</text>
</comment>
<feature type="domain" description="HMG box" evidence="3">
    <location>
        <begin position="151"/>
        <end position="212"/>
    </location>
</feature>
<dbReference type="OrthoDB" id="4092398at2759"/>